<dbReference type="GO" id="GO:0042302">
    <property type="term" value="F:structural constituent of cuticle"/>
    <property type="evidence" value="ECO:0007669"/>
    <property type="project" value="UniProtKB-UniRule"/>
</dbReference>
<accession>A0A4Y2QT53</accession>
<comment type="caution">
    <text evidence="2">The sequence shown here is derived from an EMBL/GenBank/DDBJ whole genome shotgun (WGS) entry which is preliminary data.</text>
</comment>
<organism evidence="2 3">
    <name type="scientific">Araneus ventricosus</name>
    <name type="common">Orbweaver spider</name>
    <name type="synonym">Epeira ventricosa</name>
    <dbReference type="NCBI Taxonomy" id="182803"/>
    <lineage>
        <taxon>Eukaryota</taxon>
        <taxon>Metazoa</taxon>
        <taxon>Ecdysozoa</taxon>
        <taxon>Arthropoda</taxon>
        <taxon>Chelicerata</taxon>
        <taxon>Arachnida</taxon>
        <taxon>Araneae</taxon>
        <taxon>Araneomorphae</taxon>
        <taxon>Entelegynae</taxon>
        <taxon>Araneoidea</taxon>
        <taxon>Araneidae</taxon>
        <taxon>Araneus</taxon>
    </lineage>
</organism>
<keyword evidence="1" id="KW-0193">Cuticle</keyword>
<sequence>MFVCSRRHPPRGRAITFHPHSRPYQVGYYIKYPHRHQHAEGTRTNAGHVAGRYGYLDAREIGHQVNYVANHGGLRADIHTNEPVAVSTAVAQPVAPRQIAVVAPASTYGDTVLGLVPDYGVNRYALPHESYVHGNLVYRYGGILEYSGLLGNYENIISLCFA</sequence>
<dbReference type="InterPro" id="IPR000618">
    <property type="entry name" value="Insect_cuticle"/>
</dbReference>
<proteinExistence type="predicted"/>
<evidence type="ECO:0000313" key="2">
    <source>
        <dbReference type="EMBL" id="GBN66436.1"/>
    </source>
</evidence>
<protein>
    <submittedName>
        <fullName evidence="2">Uncharacterized protein</fullName>
    </submittedName>
</protein>
<dbReference type="AlphaFoldDB" id="A0A4Y2QT53"/>
<evidence type="ECO:0000256" key="1">
    <source>
        <dbReference type="PROSITE-ProRule" id="PRU00497"/>
    </source>
</evidence>
<dbReference type="Proteomes" id="UP000499080">
    <property type="component" value="Unassembled WGS sequence"/>
</dbReference>
<evidence type="ECO:0000313" key="3">
    <source>
        <dbReference type="Proteomes" id="UP000499080"/>
    </source>
</evidence>
<dbReference type="Pfam" id="PF00379">
    <property type="entry name" value="Chitin_bind_4"/>
    <property type="match status" value="1"/>
</dbReference>
<dbReference type="EMBL" id="BGPR01014724">
    <property type="protein sequence ID" value="GBN66436.1"/>
    <property type="molecule type" value="Genomic_DNA"/>
</dbReference>
<name>A0A4Y2QT53_ARAVE</name>
<keyword evidence="3" id="KW-1185">Reference proteome</keyword>
<gene>
    <name evidence="2" type="ORF">AVEN_246823_1</name>
</gene>
<reference evidence="2 3" key="1">
    <citation type="journal article" date="2019" name="Sci. Rep.">
        <title>Orb-weaving spider Araneus ventricosus genome elucidates the spidroin gene catalogue.</title>
        <authorList>
            <person name="Kono N."/>
            <person name="Nakamura H."/>
            <person name="Ohtoshi R."/>
            <person name="Moran D.A.P."/>
            <person name="Shinohara A."/>
            <person name="Yoshida Y."/>
            <person name="Fujiwara M."/>
            <person name="Mori M."/>
            <person name="Tomita M."/>
            <person name="Arakawa K."/>
        </authorList>
    </citation>
    <scope>NUCLEOTIDE SEQUENCE [LARGE SCALE GENOMIC DNA]</scope>
</reference>
<dbReference type="PROSITE" id="PS51155">
    <property type="entry name" value="CHIT_BIND_RR_2"/>
    <property type="match status" value="1"/>
</dbReference>